<evidence type="ECO:0000313" key="2">
    <source>
        <dbReference type="Proteomes" id="UP000198539"/>
    </source>
</evidence>
<dbReference type="Proteomes" id="UP000198539">
    <property type="component" value="Unassembled WGS sequence"/>
</dbReference>
<name>A0A1H2UR09_9RHOB</name>
<organism evidence="1 2">
    <name type="scientific">Roseicitreum antarcticum</name>
    <dbReference type="NCBI Taxonomy" id="564137"/>
    <lineage>
        <taxon>Bacteria</taxon>
        <taxon>Pseudomonadati</taxon>
        <taxon>Pseudomonadota</taxon>
        <taxon>Alphaproteobacteria</taxon>
        <taxon>Rhodobacterales</taxon>
        <taxon>Paracoccaceae</taxon>
        <taxon>Roseicitreum</taxon>
    </lineage>
</organism>
<evidence type="ECO:0000313" key="1">
    <source>
        <dbReference type="EMBL" id="SDW58388.1"/>
    </source>
</evidence>
<dbReference type="AlphaFoldDB" id="A0A1H2UR09"/>
<dbReference type="STRING" id="564137.SAMN04488238_102464"/>
<gene>
    <name evidence="1" type="ORF">SAMN04488238_102464</name>
</gene>
<keyword evidence="2" id="KW-1185">Reference proteome</keyword>
<accession>A0A1H2UR09</accession>
<proteinExistence type="predicted"/>
<dbReference type="EMBL" id="FNOM01000002">
    <property type="protein sequence ID" value="SDW58388.1"/>
    <property type="molecule type" value="Genomic_DNA"/>
</dbReference>
<sequence>MSGDKIARRLAKTDAAQLTGLARLAALKRDRQMRDVVKLAQARAKTLRQLERLSPATPLAPDAPELWQVTLQHNQWNENARRSLNLNLAQQTGAWLQARDAAARAVGQAEVLHRLSTHRRDDAGR</sequence>
<reference evidence="1 2" key="1">
    <citation type="submission" date="2016-10" db="EMBL/GenBank/DDBJ databases">
        <authorList>
            <person name="de Groot N.N."/>
        </authorList>
    </citation>
    <scope>NUCLEOTIDE SEQUENCE [LARGE SCALE GENOMIC DNA]</scope>
    <source>
        <strain evidence="1 2">CGMCC 1.8894</strain>
    </source>
</reference>
<protein>
    <submittedName>
        <fullName evidence="1">Uncharacterized protein</fullName>
    </submittedName>
</protein>
<dbReference type="RefSeq" id="WP_092886180.1">
    <property type="nucleotide sequence ID" value="NZ_CP061498.1"/>
</dbReference>